<dbReference type="InterPro" id="IPR019756">
    <property type="entry name" value="Pept_S26A_signal_pept_1_Ser-AS"/>
</dbReference>
<feature type="region of interest" description="Disordered" evidence="9">
    <location>
        <begin position="1"/>
        <end position="34"/>
    </location>
</feature>
<dbReference type="PROSITE" id="PS00761">
    <property type="entry name" value="SPASE_I_3"/>
    <property type="match status" value="1"/>
</dbReference>
<feature type="transmembrane region" description="Helical" evidence="8">
    <location>
        <begin position="46"/>
        <end position="64"/>
    </location>
</feature>
<gene>
    <name evidence="11" type="ORF">SAMN05421504_108100</name>
</gene>
<dbReference type="PANTHER" id="PTHR43390:SF1">
    <property type="entry name" value="CHLOROPLAST PROCESSING PEPTIDASE"/>
    <property type="match status" value="1"/>
</dbReference>
<evidence type="ECO:0000256" key="3">
    <source>
        <dbReference type="ARBA" id="ARBA00009370"/>
    </source>
</evidence>
<sequence length="261" mass="28110">MAEPVTPNAAEDDDDAEGGAAKAEGTSRRSRRGKLPKKKRSFWKELPILIAVALVLTILIQQFLGKVFMIPSESMESTLHGCTGCFGDRVLVDRVVYDFNDPSPGDVIVFKGPESWGNAEIAPQESGNFITSTFRWLGSLVGFAPPDERDFVKRVIAVGGQTVQCCDAQNRVLVDGKPLDEPYIHWLGEPNTQQAFEPVKVPAGMVWVMGDNRNDSCDSRCQGGGGLPGAVPVGNIIGKVRVIVLPPGRWGGVSDHNPQGG</sequence>
<evidence type="ECO:0000259" key="10">
    <source>
        <dbReference type="Pfam" id="PF10502"/>
    </source>
</evidence>
<dbReference type="GO" id="GO:0005886">
    <property type="term" value="C:plasma membrane"/>
    <property type="evidence" value="ECO:0007669"/>
    <property type="project" value="UniProtKB-SubCell"/>
</dbReference>
<dbReference type="SUPFAM" id="SSF51306">
    <property type="entry name" value="LexA/Signal peptidase"/>
    <property type="match status" value="1"/>
</dbReference>
<name>A0A1H3PC13_9PSEU</name>
<feature type="active site" evidence="7">
    <location>
        <position position="74"/>
    </location>
</feature>
<evidence type="ECO:0000256" key="8">
    <source>
        <dbReference type="RuleBase" id="RU362042"/>
    </source>
</evidence>
<evidence type="ECO:0000313" key="12">
    <source>
        <dbReference type="Proteomes" id="UP000199515"/>
    </source>
</evidence>
<evidence type="ECO:0000256" key="1">
    <source>
        <dbReference type="ARBA" id="ARBA00000677"/>
    </source>
</evidence>
<evidence type="ECO:0000256" key="7">
    <source>
        <dbReference type="PIRSR" id="PIRSR600223-1"/>
    </source>
</evidence>
<dbReference type="Proteomes" id="UP000199515">
    <property type="component" value="Unassembled WGS sequence"/>
</dbReference>
<dbReference type="PROSITE" id="PS00501">
    <property type="entry name" value="SPASE_I_1"/>
    <property type="match status" value="1"/>
</dbReference>
<feature type="active site" evidence="7">
    <location>
        <position position="153"/>
    </location>
</feature>
<accession>A0A1H3PC13</accession>
<dbReference type="Gene3D" id="2.10.109.10">
    <property type="entry name" value="Umud Fragment, subunit A"/>
    <property type="match status" value="1"/>
</dbReference>
<evidence type="ECO:0000256" key="5">
    <source>
        <dbReference type="ARBA" id="ARBA00022670"/>
    </source>
</evidence>
<evidence type="ECO:0000256" key="2">
    <source>
        <dbReference type="ARBA" id="ARBA00004401"/>
    </source>
</evidence>
<evidence type="ECO:0000313" key="11">
    <source>
        <dbReference type="EMBL" id="SDY97929.1"/>
    </source>
</evidence>
<dbReference type="InterPro" id="IPR019533">
    <property type="entry name" value="Peptidase_S26"/>
</dbReference>
<dbReference type="OrthoDB" id="9815782at2"/>
<dbReference type="GO" id="GO:0006465">
    <property type="term" value="P:signal peptide processing"/>
    <property type="evidence" value="ECO:0007669"/>
    <property type="project" value="InterPro"/>
</dbReference>
<keyword evidence="8" id="KW-1133">Transmembrane helix</keyword>
<keyword evidence="5 8" id="KW-0645">Protease</keyword>
<evidence type="ECO:0000256" key="6">
    <source>
        <dbReference type="ARBA" id="ARBA00022801"/>
    </source>
</evidence>
<dbReference type="EMBL" id="FNON01000008">
    <property type="protein sequence ID" value="SDY97929.1"/>
    <property type="molecule type" value="Genomic_DNA"/>
</dbReference>
<proteinExistence type="inferred from homology"/>
<dbReference type="PANTHER" id="PTHR43390">
    <property type="entry name" value="SIGNAL PEPTIDASE I"/>
    <property type="match status" value="1"/>
</dbReference>
<protein>
    <recommendedName>
        <fullName evidence="4 8">Signal peptidase I</fullName>
        <ecNumber evidence="4 8">3.4.21.89</ecNumber>
    </recommendedName>
</protein>
<keyword evidence="8" id="KW-0812">Transmembrane</keyword>
<comment type="catalytic activity">
    <reaction evidence="1 8">
        <text>Cleavage of hydrophobic, N-terminal signal or leader sequences from secreted and periplasmic proteins.</text>
        <dbReference type="EC" id="3.4.21.89"/>
    </reaction>
</comment>
<dbReference type="AlphaFoldDB" id="A0A1H3PC13"/>
<keyword evidence="8" id="KW-0472">Membrane</keyword>
<evidence type="ECO:0000256" key="4">
    <source>
        <dbReference type="ARBA" id="ARBA00013208"/>
    </source>
</evidence>
<comment type="subcellular location">
    <subcellularLocation>
        <location evidence="2">Cell membrane</location>
        <topology evidence="2">Single-pass type II membrane protein</topology>
    </subcellularLocation>
    <subcellularLocation>
        <location evidence="8">Membrane</location>
        <topology evidence="8">Single-pass type II membrane protein</topology>
    </subcellularLocation>
</comment>
<dbReference type="CDD" id="cd06530">
    <property type="entry name" value="S26_SPase_I"/>
    <property type="match status" value="1"/>
</dbReference>
<dbReference type="NCBIfam" id="TIGR02227">
    <property type="entry name" value="sigpep_I_bact"/>
    <property type="match status" value="1"/>
</dbReference>
<dbReference type="RefSeq" id="WP_091295370.1">
    <property type="nucleotide sequence ID" value="NZ_FNON01000008.1"/>
</dbReference>
<dbReference type="InterPro" id="IPR000223">
    <property type="entry name" value="Pept_S26A_signal_pept_1"/>
</dbReference>
<feature type="domain" description="Peptidase S26" evidence="10">
    <location>
        <begin position="46"/>
        <end position="244"/>
    </location>
</feature>
<dbReference type="EC" id="3.4.21.89" evidence="4 8"/>
<organism evidence="11 12">
    <name type="scientific">Amycolatopsis xylanica</name>
    <dbReference type="NCBI Taxonomy" id="589385"/>
    <lineage>
        <taxon>Bacteria</taxon>
        <taxon>Bacillati</taxon>
        <taxon>Actinomycetota</taxon>
        <taxon>Actinomycetes</taxon>
        <taxon>Pseudonocardiales</taxon>
        <taxon>Pseudonocardiaceae</taxon>
        <taxon>Amycolatopsis</taxon>
    </lineage>
</organism>
<dbReference type="InterPro" id="IPR036286">
    <property type="entry name" value="LexA/Signal_pep-like_sf"/>
</dbReference>
<dbReference type="GO" id="GO:0004252">
    <property type="term" value="F:serine-type endopeptidase activity"/>
    <property type="evidence" value="ECO:0007669"/>
    <property type="project" value="InterPro"/>
</dbReference>
<keyword evidence="12" id="KW-1185">Reference proteome</keyword>
<evidence type="ECO:0000256" key="9">
    <source>
        <dbReference type="SAM" id="MobiDB-lite"/>
    </source>
</evidence>
<dbReference type="InterPro" id="IPR019758">
    <property type="entry name" value="Pept_S26A_signal_pept_1_CS"/>
</dbReference>
<dbReference type="Pfam" id="PF10502">
    <property type="entry name" value="Peptidase_S26"/>
    <property type="match status" value="1"/>
</dbReference>
<dbReference type="PRINTS" id="PR00727">
    <property type="entry name" value="LEADERPTASE"/>
</dbReference>
<keyword evidence="6 8" id="KW-0378">Hydrolase</keyword>
<dbReference type="GO" id="GO:0009003">
    <property type="term" value="F:signal peptidase activity"/>
    <property type="evidence" value="ECO:0007669"/>
    <property type="project" value="UniProtKB-EC"/>
</dbReference>
<comment type="similarity">
    <text evidence="3 8">Belongs to the peptidase S26 family.</text>
</comment>
<reference evidence="11 12" key="1">
    <citation type="submission" date="2016-10" db="EMBL/GenBank/DDBJ databases">
        <authorList>
            <person name="de Groot N.N."/>
        </authorList>
    </citation>
    <scope>NUCLEOTIDE SEQUENCE [LARGE SCALE GENOMIC DNA]</scope>
    <source>
        <strain evidence="11 12">CPCC 202699</strain>
    </source>
</reference>
<dbReference type="STRING" id="589385.SAMN05421504_108100"/>